<dbReference type="Pfam" id="PF17049">
    <property type="entry name" value="AEP1"/>
    <property type="match status" value="1"/>
</dbReference>
<proteinExistence type="inferred from homology"/>
<accession>A0A1G4J0T2</accession>
<evidence type="ECO:0000256" key="6">
    <source>
        <dbReference type="RuleBase" id="RU362136"/>
    </source>
</evidence>
<dbReference type="Proteomes" id="UP000191144">
    <property type="component" value="Chromosome C"/>
</dbReference>
<comment type="subcellular location">
    <subcellularLocation>
        <location evidence="1 6">Mitochondrion</location>
    </subcellularLocation>
</comment>
<name>A0A1G4J0T2_9SACH</name>
<dbReference type="EMBL" id="LT598479">
    <property type="protein sequence ID" value="SCU83169.1"/>
    <property type="molecule type" value="Genomic_DNA"/>
</dbReference>
<comment type="similarity">
    <text evidence="2 6">Belongs to the AEP1 family.</text>
</comment>
<dbReference type="GO" id="GO:0045182">
    <property type="term" value="F:translation regulator activity"/>
    <property type="evidence" value="ECO:0007669"/>
    <property type="project" value="InterPro"/>
</dbReference>
<evidence type="ECO:0000256" key="5">
    <source>
        <dbReference type="ARBA" id="ARBA00023128"/>
    </source>
</evidence>
<evidence type="ECO:0000256" key="4">
    <source>
        <dbReference type="ARBA" id="ARBA00022946"/>
    </source>
</evidence>
<evidence type="ECO:0000313" key="7">
    <source>
        <dbReference type="EMBL" id="SCU83169.1"/>
    </source>
</evidence>
<evidence type="ECO:0000313" key="8">
    <source>
        <dbReference type="Proteomes" id="UP000191144"/>
    </source>
</evidence>
<comment type="function">
    <text evidence="6">Required for translation of the mitochondrial OLI1 transcript encoding subunit 9 of mitochondrial ATP synthase.</text>
</comment>
<keyword evidence="8" id="KW-1185">Reference proteome</keyword>
<organism evidence="7 8">
    <name type="scientific">Lachancea meyersii CBS 8951</name>
    <dbReference type="NCBI Taxonomy" id="1266667"/>
    <lineage>
        <taxon>Eukaryota</taxon>
        <taxon>Fungi</taxon>
        <taxon>Dikarya</taxon>
        <taxon>Ascomycota</taxon>
        <taxon>Saccharomycotina</taxon>
        <taxon>Saccharomycetes</taxon>
        <taxon>Saccharomycetales</taxon>
        <taxon>Saccharomycetaceae</taxon>
        <taxon>Lachancea</taxon>
    </lineage>
</organism>
<evidence type="ECO:0000256" key="3">
    <source>
        <dbReference type="ARBA" id="ARBA00022845"/>
    </source>
</evidence>
<dbReference type="AlphaFoldDB" id="A0A1G4J0T2"/>
<sequence length="556" mass="62435">MGYRNVSSRRLYSTLKETIRIKSAHGNIDGESWKGLQRVVPAYSDTIHPFYGPNVAERAILSSTEDCPVLLDGCKIVPAIIKHPRDHTPTLVNGRWIFKSGHGVSKWLEDFRAVEAANGTPFAVIEDRDVEQILRPSRLNPSQFPDLQKFAELYRQQDAAAPDSVLISGLIESLTSLPVIKVFSEEVFLYILQHYCSSKHGVVGVAHSIVQFLHKDIDDIKVAELLVLQLLVTIKKNQIAADSQVPKAVFELIRAISERFNKQNCVTDFSPATTQVVLELYLDSGSLNEAKVLFAHLINQHICPQSILLEKYLLLVDEKFGSAGSSDDLLKKFAYISDVKRILETAITPTSASLLIPYCRHFDEVISLLDIISHSKMMKQIWDHTLPQLIRRVSLLGDDVEVNSCNLSILLQRAQQLYGETLSNKVLQAFIVQFAVNGNFTMVSNLISRLEGTISANFSASILDTSFYKQNQSSLPGFSSHDKREFIKNEVFPRYKELSAAGKILVLNSADTEEIFEPLLRIESQNEKNGKKSILHDAIHKAESYGFHSLIEKYSH</sequence>
<evidence type="ECO:0000256" key="2">
    <source>
        <dbReference type="ARBA" id="ARBA00008176"/>
    </source>
</evidence>
<dbReference type="OrthoDB" id="4064791at2759"/>
<protein>
    <recommendedName>
        <fullName evidence="6">ATPase expression protein 1</fullName>
    </recommendedName>
</protein>
<gene>
    <name evidence="7" type="ORF">LAME_0C04214G</name>
</gene>
<reference evidence="8" key="1">
    <citation type="submission" date="2016-03" db="EMBL/GenBank/DDBJ databases">
        <authorList>
            <person name="Devillers Hugo."/>
        </authorList>
    </citation>
    <scope>NUCLEOTIDE SEQUENCE [LARGE SCALE GENOMIC DNA]</scope>
</reference>
<evidence type="ECO:0000256" key="1">
    <source>
        <dbReference type="ARBA" id="ARBA00004173"/>
    </source>
</evidence>
<keyword evidence="4 6" id="KW-0809">Transit peptide</keyword>
<keyword evidence="3 6" id="KW-0810">Translation regulation</keyword>
<keyword evidence="5 6" id="KW-0496">Mitochondrion</keyword>
<dbReference type="GO" id="GO:0005739">
    <property type="term" value="C:mitochondrion"/>
    <property type="evidence" value="ECO:0007669"/>
    <property type="project" value="UniProtKB-SubCell"/>
</dbReference>
<dbReference type="InterPro" id="IPR031467">
    <property type="entry name" value="Aep1"/>
</dbReference>